<proteinExistence type="predicted"/>
<dbReference type="AlphaFoldDB" id="A0A5J5NRA4"/>
<dbReference type="Proteomes" id="UP000327439">
    <property type="component" value="Chromosome D13"/>
</dbReference>
<dbReference type="SUPFAM" id="SSF53474">
    <property type="entry name" value="alpha/beta-Hydrolases"/>
    <property type="match status" value="1"/>
</dbReference>
<sequence>MRENSNYWRKNIPVLAKSHRVTFQCYHGTSQVTEELVQIILHLGLGPGAVDVFLEFICYSDGLLPEELLLQVKCPVLIAWGDKDPWESIKLGRVYRDFDAVEDFVVLLILATALKFALS</sequence>
<dbReference type="EMBL" id="CM018227">
    <property type="protein sequence ID" value="KAB1996675.1"/>
    <property type="molecule type" value="Genomic_DNA"/>
</dbReference>
<accession>A0A5J5NRA4</accession>
<reference evidence="2" key="1">
    <citation type="journal article" date="2020" name="Nat. Genet.">
        <title>Genomic diversifications of five Gossypium allopolyploid species and their impact on cotton improvement.</title>
        <authorList>
            <person name="Chen Z.J."/>
            <person name="Sreedasyam A."/>
            <person name="Ando A."/>
            <person name="Song Q."/>
            <person name="De Santiago L.M."/>
            <person name="Hulse-Kemp A.M."/>
            <person name="Ding M."/>
            <person name="Ye W."/>
            <person name="Kirkbride R.C."/>
            <person name="Jenkins J."/>
            <person name="Plott C."/>
            <person name="Lovell J."/>
            <person name="Lin Y.M."/>
            <person name="Vaughn R."/>
            <person name="Liu B."/>
            <person name="Simpson S."/>
            <person name="Scheffler B.E."/>
            <person name="Wen L."/>
            <person name="Saski C.A."/>
            <person name="Grover C.E."/>
            <person name="Hu G."/>
            <person name="Conover J.L."/>
            <person name="Carlson J.W."/>
            <person name="Shu S."/>
            <person name="Boston L.B."/>
            <person name="Williams M."/>
            <person name="Peterson D.G."/>
            <person name="McGee K."/>
            <person name="Jones D.C."/>
            <person name="Wendel J.F."/>
            <person name="Stelly D.M."/>
            <person name="Grimwood J."/>
            <person name="Schmutz J."/>
        </authorList>
    </citation>
    <scope>NUCLEOTIDE SEQUENCE [LARGE SCALE GENOMIC DNA]</scope>
    <source>
        <strain evidence="2">cv. 3-79</strain>
    </source>
</reference>
<dbReference type="PANTHER" id="PTHR43689:SF53">
    <property type="entry name" value="ALPHA_BETA-HYDROLASES SUPERFAMILY PROTEIN"/>
    <property type="match status" value="1"/>
</dbReference>
<name>A0A5J5NRA4_GOSBA</name>
<evidence type="ECO:0000313" key="1">
    <source>
        <dbReference type="EMBL" id="KAB1996675.1"/>
    </source>
</evidence>
<gene>
    <name evidence="1" type="ORF">ES319_D13G247900v1</name>
</gene>
<protein>
    <recommendedName>
        <fullName evidence="3">AB hydrolase-1 domain-containing protein</fullName>
    </recommendedName>
</protein>
<evidence type="ECO:0008006" key="3">
    <source>
        <dbReference type="Google" id="ProtNLM"/>
    </source>
</evidence>
<dbReference type="OrthoDB" id="1720377at2759"/>
<organism evidence="1 2">
    <name type="scientific">Gossypium barbadense</name>
    <name type="common">Sea Island cotton</name>
    <name type="synonym">Hibiscus barbadensis</name>
    <dbReference type="NCBI Taxonomy" id="3634"/>
    <lineage>
        <taxon>Eukaryota</taxon>
        <taxon>Viridiplantae</taxon>
        <taxon>Streptophyta</taxon>
        <taxon>Embryophyta</taxon>
        <taxon>Tracheophyta</taxon>
        <taxon>Spermatophyta</taxon>
        <taxon>Magnoliopsida</taxon>
        <taxon>eudicotyledons</taxon>
        <taxon>Gunneridae</taxon>
        <taxon>Pentapetalae</taxon>
        <taxon>rosids</taxon>
        <taxon>malvids</taxon>
        <taxon>Malvales</taxon>
        <taxon>Malvaceae</taxon>
        <taxon>Malvoideae</taxon>
        <taxon>Gossypium</taxon>
    </lineage>
</organism>
<evidence type="ECO:0000313" key="2">
    <source>
        <dbReference type="Proteomes" id="UP000327439"/>
    </source>
</evidence>
<dbReference type="InterPro" id="IPR029058">
    <property type="entry name" value="AB_hydrolase_fold"/>
</dbReference>
<dbReference type="PANTHER" id="PTHR43689">
    <property type="entry name" value="HYDROLASE"/>
    <property type="match status" value="1"/>
</dbReference>
<keyword evidence="2" id="KW-1185">Reference proteome</keyword>